<dbReference type="RefSeq" id="WP_188664238.1">
    <property type="nucleotide sequence ID" value="NZ_BMHV01000012.1"/>
</dbReference>
<dbReference type="Proteomes" id="UP000632498">
    <property type="component" value="Unassembled WGS sequence"/>
</dbReference>
<keyword evidence="6 7" id="KW-0862">Zinc</keyword>
<feature type="domain" description="Metallo-beta-lactamase" evidence="8">
    <location>
        <begin position="14"/>
        <end position="172"/>
    </location>
</feature>
<dbReference type="Gene3D" id="3.60.15.10">
    <property type="entry name" value="Ribonuclease Z/Hydroxyacylglutathione hydrolase-like"/>
    <property type="match status" value="1"/>
</dbReference>
<keyword evidence="4 7" id="KW-0479">Metal-binding</keyword>
<protein>
    <recommendedName>
        <fullName evidence="7">Hydroxyacylglutathione hydrolase</fullName>
        <ecNumber evidence="7">3.1.2.6</ecNumber>
    </recommendedName>
    <alternativeName>
        <fullName evidence="7">Glyoxalase II</fullName>
        <shortName evidence="7">Glx II</shortName>
    </alternativeName>
</protein>
<evidence type="ECO:0000256" key="7">
    <source>
        <dbReference type="HAMAP-Rule" id="MF_01374"/>
    </source>
</evidence>
<reference evidence="9" key="2">
    <citation type="submission" date="2020-09" db="EMBL/GenBank/DDBJ databases">
        <authorList>
            <person name="Sun Q."/>
            <person name="Zhou Y."/>
        </authorList>
    </citation>
    <scope>NUCLEOTIDE SEQUENCE</scope>
    <source>
        <strain evidence="9">CGMCC 1.15254</strain>
    </source>
</reference>
<feature type="binding site" evidence="7">
    <location>
        <position position="62"/>
    </location>
    <ligand>
        <name>Zn(2+)</name>
        <dbReference type="ChEBI" id="CHEBI:29105"/>
        <label>2</label>
    </ligand>
</feature>
<feature type="binding site" evidence="7">
    <location>
        <position position="134"/>
    </location>
    <ligand>
        <name>Zn(2+)</name>
        <dbReference type="ChEBI" id="CHEBI:29105"/>
        <label>1</label>
    </ligand>
</feature>
<dbReference type="CDD" id="cd07723">
    <property type="entry name" value="hydroxyacylglutathione_hydrolase_MBL-fold"/>
    <property type="match status" value="1"/>
</dbReference>
<evidence type="ECO:0000256" key="2">
    <source>
        <dbReference type="ARBA" id="ARBA00004963"/>
    </source>
</evidence>
<sequence>MASLQIEQVPVLSDNYVYLIYDPATQACACVDPAESAPVKRRLDELGWRLTHILNTHHHHDHIGGNLTLKQAYECQIVGADNDRARIDGIDVGVKDGDIFEFGSTRARVFEVPGHTRGHIAFWFEDDDALFCGDTLFALGCGRLFEGTPAQMWHSLSKLKQLPDKTHVYCAHEYTQANARFALTIDPNNAALISRAREIDDLRAQGKPTVPALLGMEKATNPFLRPDETNVQKTLNMVGKDSVEVFAEIRHRKDNF</sequence>
<dbReference type="SUPFAM" id="SSF56281">
    <property type="entry name" value="Metallo-hydrolase/oxidoreductase"/>
    <property type="match status" value="1"/>
</dbReference>
<dbReference type="Pfam" id="PF16123">
    <property type="entry name" value="HAGH_C"/>
    <property type="match status" value="1"/>
</dbReference>
<dbReference type="GO" id="GO:0019243">
    <property type="term" value="P:methylglyoxal catabolic process to D-lactate via S-lactoyl-glutathione"/>
    <property type="evidence" value="ECO:0007669"/>
    <property type="project" value="UniProtKB-UniRule"/>
</dbReference>
<keyword evidence="10" id="KW-1185">Reference proteome</keyword>
<dbReference type="InterPro" id="IPR032282">
    <property type="entry name" value="HAGH_C"/>
</dbReference>
<dbReference type="GO" id="GO:0046872">
    <property type="term" value="F:metal ion binding"/>
    <property type="evidence" value="ECO:0007669"/>
    <property type="project" value="UniProtKB-KW"/>
</dbReference>
<feature type="binding site" evidence="7">
    <location>
        <position position="57"/>
    </location>
    <ligand>
        <name>Zn(2+)</name>
        <dbReference type="ChEBI" id="CHEBI:29105"/>
        <label>1</label>
    </ligand>
</feature>
<dbReference type="PANTHER" id="PTHR43705">
    <property type="entry name" value="HYDROXYACYLGLUTATHIONE HYDROLASE"/>
    <property type="match status" value="1"/>
</dbReference>
<feature type="binding site" evidence="7">
    <location>
        <position position="59"/>
    </location>
    <ligand>
        <name>Zn(2+)</name>
        <dbReference type="ChEBI" id="CHEBI:29105"/>
        <label>1</label>
    </ligand>
</feature>
<comment type="caution">
    <text evidence="9">The sequence shown here is derived from an EMBL/GenBank/DDBJ whole genome shotgun (WGS) entry which is preliminary data.</text>
</comment>
<dbReference type="InterPro" id="IPR035680">
    <property type="entry name" value="Clx_II_MBL"/>
</dbReference>
<reference evidence="9" key="1">
    <citation type="journal article" date="2014" name="Int. J. Syst. Evol. Microbiol.">
        <title>Complete genome sequence of Corynebacterium casei LMG S-19264T (=DSM 44701T), isolated from a smear-ripened cheese.</title>
        <authorList>
            <consortium name="US DOE Joint Genome Institute (JGI-PGF)"/>
            <person name="Walter F."/>
            <person name="Albersmeier A."/>
            <person name="Kalinowski J."/>
            <person name="Ruckert C."/>
        </authorList>
    </citation>
    <scope>NUCLEOTIDE SEQUENCE</scope>
    <source>
        <strain evidence="9">CGMCC 1.15254</strain>
    </source>
</reference>
<evidence type="ECO:0000313" key="10">
    <source>
        <dbReference type="Proteomes" id="UP000632498"/>
    </source>
</evidence>
<comment type="similarity">
    <text evidence="3 7">Belongs to the metallo-beta-lactamase superfamily. Glyoxalase II family.</text>
</comment>
<dbReference type="EC" id="3.1.2.6" evidence="7"/>
<evidence type="ECO:0000313" key="9">
    <source>
        <dbReference type="EMBL" id="GGF65114.1"/>
    </source>
</evidence>
<comment type="pathway">
    <text evidence="2 7">Secondary metabolite metabolism; methylglyoxal degradation; (R)-lactate from methylglyoxal: step 2/2.</text>
</comment>
<feature type="binding site" evidence="7">
    <location>
        <position position="172"/>
    </location>
    <ligand>
        <name>Zn(2+)</name>
        <dbReference type="ChEBI" id="CHEBI:29105"/>
        <label>2</label>
    </ligand>
</feature>
<feature type="binding site" evidence="7">
    <location>
        <position position="115"/>
    </location>
    <ligand>
        <name>Zn(2+)</name>
        <dbReference type="ChEBI" id="CHEBI:29105"/>
        <label>1</label>
    </ligand>
</feature>
<organism evidence="9 10">
    <name type="scientific">Terasakiella brassicae</name>
    <dbReference type="NCBI Taxonomy" id="1634917"/>
    <lineage>
        <taxon>Bacteria</taxon>
        <taxon>Pseudomonadati</taxon>
        <taxon>Pseudomonadota</taxon>
        <taxon>Alphaproteobacteria</taxon>
        <taxon>Rhodospirillales</taxon>
        <taxon>Terasakiellaceae</taxon>
        <taxon>Terasakiella</taxon>
    </lineage>
</organism>
<dbReference type="InterPro" id="IPR050110">
    <property type="entry name" value="Glyoxalase_II_hydrolase"/>
</dbReference>
<dbReference type="InterPro" id="IPR001279">
    <property type="entry name" value="Metallo-B-lactamas"/>
</dbReference>
<evidence type="ECO:0000256" key="4">
    <source>
        <dbReference type="ARBA" id="ARBA00022723"/>
    </source>
</evidence>
<dbReference type="NCBIfam" id="TIGR03413">
    <property type="entry name" value="GSH_gloB"/>
    <property type="match status" value="1"/>
</dbReference>
<evidence type="ECO:0000256" key="3">
    <source>
        <dbReference type="ARBA" id="ARBA00006759"/>
    </source>
</evidence>
<evidence type="ECO:0000256" key="5">
    <source>
        <dbReference type="ARBA" id="ARBA00022801"/>
    </source>
</evidence>
<proteinExistence type="inferred from homology"/>
<feature type="binding site" evidence="7">
    <location>
        <position position="61"/>
    </location>
    <ligand>
        <name>Zn(2+)</name>
        <dbReference type="ChEBI" id="CHEBI:29105"/>
        <label>2</label>
    </ligand>
</feature>
<dbReference type="GO" id="GO:0004416">
    <property type="term" value="F:hydroxyacylglutathione hydrolase activity"/>
    <property type="evidence" value="ECO:0007669"/>
    <property type="project" value="UniProtKB-UniRule"/>
</dbReference>
<evidence type="ECO:0000259" key="8">
    <source>
        <dbReference type="SMART" id="SM00849"/>
    </source>
</evidence>
<keyword evidence="5 7" id="KW-0378">Hydrolase</keyword>
<dbReference type="InterPro" id="IPR036866">
    <property type="entry name" value="RibonucZ/Hydroxyglut_hydro"/>
</dbReference>
<dbReference type="Pfam" id="PF00753">
    <property type="entry name" value="Lactamase_B"/>
    <property type="match status" value="1"/>
</dbReference>
<evidence type="ECO:0000256" key="1">
    <source>
        <dbReference type="ARBA" id="ARBA00001623"/>
    </source>
</evidence>
<evidence type="ECO:0000256" key="6">
    <source>
        <dbReference type="ARBA" id="ARBA00022833"/>
    </source>
</evidence>
<comment type="function">
    <text evidence="7">Thiolesterase that catalyzes the hydrolysis of S-D-lactoyl-glutathione to form glutathione and D-lactic acid.</text>
</comment>
<comment type="subunit">
    <text evidence="7">Monomer.</text>
</comment>
<gene>
    <name evidence="7 9" type="primary">gloB</name>
    <name evidence="9" type="ORF">GCM10011332_19020</name>
</gene>
<dbReference type="HAMAP" id="MF_01374">
    <property type="entry name" value="Glyoxalase_2"/>
    <property type="match status" value="1"/>
</dbReference>
<dbReference type="InterPro" id="IPR017782">
    <property type="entry name" value="Hydroxyacylglutathione_Hdrlase"/>
</dbReference>
<comment type="catalytic activity">
    <reaction evidence="1 7">
        <text>an S-(2-hydroxyacyl)glutathione + H2O = a 2-hydroxy carboxylate + glutathione + H(+)</text>
        <dbReference type="Rhea" id="RHEA:21864"/>
        <dbReference type="ChEBI" id="CHEBI:15377"/>
        <dbReference type="ChEBI" id="CHEBI:15378"/>
        <dbReference type="ChEBI" id="CHEBI:57925"/>
        <dbReference type="ChEBI" id="CHEBI:58896"/>
        <dbReference type="ChEBI" id="CHEBI:71261"/>
        <dbReference type="EC" id="3.1.2.6"/>
    </reaction>
</comment>
<dbReference type="PIRSF" id="PIRSF005457">
    <property type="entry name" value="Glx"/>
    <property type="match status" value="1"/>
</dbReference>
<dbReference type="SMART" id="SM00849">
    <property type="entry name" value="Lactamase_B"/>
    <property type="match status" value="1"/>
</dbReference>
<dbReference type="EMBL" id="BMHV01000012">
    <property type="protein sequence ID" value="GGF65114.1"/>
    <property type="molecule type" value="Genomic_DNA"/>
</dbReference>
<feature type="binding site" evidence="7">
    <location>
        <position position="134"/>
    </location>
    <ligand>
        <name>Zn(2+)</name>
        <dbReference type="ChEBI" id="CHEBI:29105"/>
        <label>2</label>
    </ligand>
</feature>
<dbReference type="AlphaFoldDB" id="A0A917C0U2"/>
<comment type="cofactor">
    <cofactor evidence="7">
        <name>Zn(2+)</name>
        <dbReference type="ChEBI" id="CHEBI:29105"/>
    </cofactor>
    <text evidence="7">Binds 2 Zn(2+) ions per subunit.</text>
</comment>
<dbReference type="PANTHER" id="PTHR43705:SF1">
    <property type="entry name" value="HYDROXYACYLGLUTATHIONE HYDROLASE GLOB"/>
    <property type="match status" value="1"/>
</dbReference>
<accession>A0A917C0U2</accession>
<name>A0A917C0U2_9PROT</name>